<dbReference type="NCBIfam" id="TIGR00461">
    <property type="entry name" value="gcvP"/>
    <property type="match status" value="1"/>
</dbReference>
<feature type="domain" description="Glycine cleavage system P-protein N-terminal" evidence="9">
    <location>
        <begin position="21"/>
        <end position="445"/>
    </location>
</feature>
<dbReference type="Pfam" id="PF21478">
    <property type="entry name" value="GcvP2_C"/>
    <property type="match status" value="1"/>
</dbReference>
<dbReference type="InterPro" id="IPR020581">
    <property type="entry name" value="GDC_P"/>
</dbReference>
<reference evidence="11 12" key="1">
    <citation type="submission" date="2023-11" db="EMBL/GenBank/DDBJ databases">
        <title>Gilvimarinus fulvus sp. nov., isolated from the surface of Kelp.</title>
        <authorList>
            <person name="Sun Y.Y."/>
            <person name="Gong Y."/>
            <person name="Du Z.J."/>
        </authorList>
    </citation>
    <scope>NUCLEOTIDE SEQUENCE [LARGE SCALE GENOMIC DNA]</scope>
    <source>
        <strain evidence="11 12">SDUM040013</strain>
    </source>
</reference>
<evidence type="ECO:0000256" key="5">
    <source>
        <dbReference type="ARBA" id="ARBA00022898"/>
    </source>
</evidence>
<dbReference type="InterPro" id="IPR003437">
    <property type="entry name" value="GcvP"/>
</dbReference>
<dbReference type="InterPro" id="IPR049316">
    <property type="entry name" value="GDC-P_C"/>
</dbReference>
<keyword evidence="6 8" id="KW-0560">Oxidoreductase</keyword>
<dbReference type="Gene3D" id="3.40.640.10">
    <property type="entry name" value="Type I PLP-dependent aspartate aminotransferase-like (Major domain)"/>
    <property type="match status" value="2"/>
</dbReference>
<comment type="similarity">
    <text evidence="3 8">Belongs to the GcvP family.</text>
</comment>
<accession>A0ABU4RW48</accession>
<keyword evidence="12" id="KW-1185">Reference proteome</keyword>
<dbReference type="InterPro" id="IPR015421">
    <property type="entry name" value="PyrdxlP-dep_Trfase_major"/>
</dbReference>
<dbReference type="InterPro" id="IPR015424">
    <property type="entry name" value="PyrdxlP-dep_Trfase"/>
</dbReference>
<dbReference type="SUPFAM" id="SSF53383">
    <property type="entry name" value="PLP-dependent transferases"/>
    <property type="match status" value="2"/>
</dbReference>
<protein>
    <recommendedName>
        <fullName evidence="8">Glycine dehydrogenase (decarboxylating)</fullName>
        <ecNumber evidence="8">1.4.4.2</ecNumber>
    </recommendedName>
    <alternativeName>
        <fullName evidence="8">Glycine cleavage system P-protein</fullName>
    </alternativeName>
    <alternativeName>
        <fullName evidence="8">Glycine decarboxylase</fullName>
    </alternativeName>
    <alternativeName>
        <fullName evidence="8">Glycine dehydrogenase (aminomethyl-transferring)</fullName>
    </alternativeName>
</protein>
<evidence type="ECO:0000256" key="6">
    <source>
        <dbReference type="ARBA" id="ARBA00023002"/>
    </source>
</evidence>
<dbReference type="CDD" id="cd00613">
    <property type="entry name" value="GDC-P"/>
    <property type="match status" value="2"/>
</dbReference>
<dbReference type="PANTHER" id="PTHR11773">
    <property type="entry name" value="GLYCINE DEHYDROGENASE, DECARBOXYLATING"/>
    <property type="match status" value="1"/>
</dbReference>
<dbReference type="RefSeq" id="WP_302722717.1">
    <property type="nucleotide sequence ID" value="NZ_JAULRU010000569.1"/>
</dbReference>
<dbReference type="Pfam" id="PF02347">
    <property type="entry name" value="GDC-P"/>
    <property type="match status" value="2"/>
</dbReference>
<comment type="catalytic activity">
    <reaction evidence="7 8">
        <text>N(6)-[(R)-lipoyl]-L-lysyl-[glycine-cleavage complex H protein] + glycine + H(+) = N(6)-[(R)-S(8)-aminomethyldihydrolipoyl]-L-lysyl-[glycine-cleavage complex H protein] + CO2</text>
        <dbReference type="Rhea" id="RHEA:24304"/>
        <dbReference type="Rhea" id="RHEA-COMP:10494"/>
        <dbReference type="Rhea" id="RHEA-COMP:10495"/>
        <dbReference type="ChEBI" id="CHEBI:15378"/>
        <dbReference type="ChEBI" id="CHEBI:16526"/>
        <dbReference type="ChEBI" id="CHEBI:57305"/>
        <dbReference type="ChEBI" id="CHEBI:83099"/>
        <dbReference type="ChEBI" id="CHEBI:83143"/>
        <dbReference type="EC" id="1.4.4.2"/>
    </reaction>
</comment>
<dbReference type="InterPro" id="IPR015422">
    <property type="entry name" value="PyrdxlP-dep_Trfase_small"/>
</dbReference>
<evidence type="ECO:0000259" key="9">
    <source>
        <dbReference type="Pfam" id="PF02347"/>
    </source>
</evidence>
<keyword evidence="5 8" id="KW-0663">Pyridoxal phosphate</keyword>
<dbReference type="InterPro" id="IPR049315">
    <property type="entry name" value="GDC-P_N"/>
</dbReference>
<evidence type="ECO:0000256" key="4">
    <source>
        <dbReference type="ARBA" id="ARBA00011690"/>
    </source>
</evidence>
<feature type="domain" description="Glycine cleavage system P-protein N-terminal" evidence="9">
    <location>
        <begin position="484"/>
        <end position="742"/>
    </location>
</feature>
<evidence type="ECO:0000313" key="12">
    <source>
        <dbReference type="Proteomes" id="UP001273505"/>
    </source>
</evidence>
<evidence type="ECO:0000256" key="2">
    <source>
        <dbReference type="ARBA" id="ARBA00003788"/>
    </source>
</evidence>
<comment type="caution">
    <text evidence="11">The sequence shown here is derived from an EMBL/GenBank/DDBJ whole genome shotgun (WGS) entry which is preliminary data.</text>
</comment>
<evidence type="ECO:0000256" key="3">
    <source>
        <dbReference type="ARBA" id="ARBA00010756"/>
    </source>
</evidence>
<dbReference type="EC" id="1.4.4.2" evidence="8"/>
<dbReference type="PANTHER" id="PTHR11773:SF13">
    <property type="entry name" value="GLYCINE DEHYDROGENASE (DECARBOXYLATING)"/>
    <property type="match status" value="1"/>
</dbReference>
<comment type="cofactor">
    <cofactor evidence="1 8">
        <name>pyridoxal 5'-phosphate</name>
        <dbReference type="ChEBI" id="CHEBI:597326"/>
    </cofactor>
</comment>
<sequence length="968" mass="105750">MTQDFRRAPLAELAHHDAFIQRHIGPDQTQAATMLNTLGLDSIATLIEKTVPEKIRSQDALALEPAKSEVEALAELKTIACKNKLFTSFIGMGYYDTHVPNVILRNVLENPGWYTAYTPYQPEIAQGRLEGLLNFQQMIIDLTGMDLANASMLDEGTAAAEAMAMCKRQNKKNRSDVFFVADDTHPQTIAVVKTRAEHFGFDVLVAPAEQLTGTECFGALLQYPGTTGQVRDLTDLISAAHEQKTLVTVASDLLALTLLKSPGEMGADVVIGTNQRFGVPMGFGGPHAAFFGFRDAFKRSAPGRIIGVSVDTRGKTALRMAMQTREQHIRREKANSNICTSQVLLAVMSVFYAIYHGPEGLKRIAERVARLTDMLAVGLRERGFDTLHADYFDTLCIKVGESQQALYQTALANKINLRLVGEDCIGISVDETTTLHQISQLLNVFSAGDHGMDLAALDAQLSSDQASAGLPEPLRRNDAILTHPVFNTYHSETEMLRYLKQLESKDIALNHSMIPLGSCTMKLNATAEMIPVTWPEFGKLHPFTPIDQAQGYQQMFEQLQQMLETCTGYDAVSLQPNAGSQGEYAGLVAIKKYFASKGEFERDICLIPASAHGTNPASAQMVGMKVVVVNCDSKGNVDLTDLNSKITEHGSRIACIMVTYPSTHGVFEEGITELCAAVHNVGGQVYIDGANMNALVGVAAPGKFGGDVSHLNLHKTFCIPHGGGGPGMGPIGVAEHLKPFLPAHPIQAVPGTDIANGTISAAPWGSASILPISWMYIKMMGREGMAHATKMAILNANYVAKKLGDHYPILYKGAEGFVAHECLLDLRPLKEASGVTEEDIAKRLMDFGFHAPTMSFPVPGTLMIEPTESESQEELDRFCEAMLIIRKEIAQIESGEVEYSTSALHNAPHTQDDVLEDNWQRAYSREQASRPAAWLRAHKVWPSVNRIDNVYGDRNLVCSCPTIDEYRS</sequence>
<name>A0ABU4RW48_9GAMM</name>
<dbReference type="Gene3D" id="3.90.1150.10">
    <property type="entry name" value="Aspartate Aminotransferase, domain 1"/>
    <property type="match status" value="2"/>
</dbReference>
<evidence type="ECO:0000313" key="11">
    <source>
        <dbReference type="EMBL" id="MDX6849105.1"/>
    </source>
</evidence>
<evidence type="ECO:0000256" key="1">
    <source>
        <dbReference type="ARBA" id="ARBA00001933"/>
    </source>
</evidence>
<dbReference type="HAMAP" id="MF_00711">
    <property type="entry name" value="GcvP"/>
    <property type="match status" value="1"/>
</dbReference>
<comment type="function">
    <text evidence="2 8">The glycine cleavage system catalyzes the degradation of glycine. The P protein binds the alpha-amino group of glycine through its pyridoxal phosphate cofactor; CO(2) is released and the remaining methylamine moiety is then transferred to the lipoamide cofactor of the H protein.</text>
</comment>
<dbReference type="EMBL" id="JAXAFO010000009">
    <property type="protein sequence ID" value="MDX6849105.1"/>
    <property type="molecule type" value="Genomic_DNA"/>
</dbReference>
<evidence type="ECO:0000256" key="8">
    <source>
        <dbReference type="HAMAP-Rule" id="MF_00711"/>
    </source>
</evidence>
<dbReference type="Proteomes" id="UP001273505">
    <property type="component" value="Unassembled WGS sequence"/>
</dbReference>
<evidence type="ECO:0000256" key="7">
    <source>
        <dbReference type="ARBA" id="ARBA00049026"/>
    </source>
</evidence>
<comment type="subunit">
    <text evidence="4 8">The glycine cleavage system is composed of four proteins: P, T, L and H.</text>
</comment>
<gene>
    <name evidence="8 11" type="primary">gcvP</name>
    <name evidence="11" type="ORF">SCD92_07025</name>
</gene>
<organism evidence="11 12">
    <name type="scientific">Gilvimarinus gilvus</name>
    <dbReference type="NCBI Taxonomy" id="3058038"/>
    <lineage>
        <taxon>Bacteria</taxon>
        <taxon>Pseudomonadati</taxon>
        <taxon>Pseudomonadota</taxon>
        <taxon>Gammaproteobacteria</taxon>
        <taxon>Cellvibrionales</taxon>
        <taxon>Cellvibrionaceae</taxon>
        <taxon>Gilvimarinus</taxon>
    </lineage>
</organism>
<evidence type="ECO:0000259" key="10">
    <source>
        <dbReference type="Pfam" id="PF21478"/>
    </source>
</evidence>
<dbReference type="GO" id="GO:0004375">
    <property type="term" value="F:glycine dehydrogenase (decarboxylating) activity"/>
    <property type="evidence" value="ECO:0007669"/>
    <property type="project" value="UniProtKB-EC"/>
</dbReference>
<feature type="domain" description="Glycine dehydrogenase C-terminal" evidence="10">
    <location>
        <begin position="788"/>
        <end position="909"/>
    </location>
</feature>
<feature type="modified residue" description="N6-(pyridoxal phosphate)lysine" evidence="8">
    <location>
        <position position="715"/>
    </location>
</feature>
<proteinExistence type="inferred from homology"/>
<dbReference type="NCBIfam" id="NF003346">
    <property type="entry name" value="PRK04366.1"/>
    <property type="match status" value="1"/>
</dbReference>